<dbReference type="Proteomes" id="UP000800097">
    <property type="component" value="Unassembled WGS sequence"/>
</dbReference>
<evidence type="ECO:0000256" key="5">
    <source>
        <dbReference type="SAM" id="SignalP"/>
    </source>
</evidence>
<dbReference type="GO" id="GO:0030248">
    <property type="term" value="F:cellulose binding"/>
    <property type="evidence" value="ECO:0007669"/>
    <property type="project" value="InterPro"/>
</dbReference>
<reference evidence="7" key="1">
    <citation type="journal article" date="2020" name="Stud. Mycol.">
        <title>101 Dothideomycetes genomes: a test case for predicting lifestyles and emergence of pathogens.</title>
        <authorList>
            <person name="Haridas S."/>
            <person name="Albert R."/>
            <person name="Binder M."/>
            <person name="Bloem J."/>
            <person name="Labutti K."/>
            <person name="Salamov A."/>
            <person name="Andreopoulos B."/>
            <person name="Baker S."/>
            <person name="Barry K."/>
            <person name="Bills G."/>
            <person name="Bluhm B."/>
            <person name="Cannon C."/>
            <person name="Castanera R."/>
            <person name="Culley D."/>
            <person name="Daum C."/>
            <person name="Ezra D."/>
            <person name="Gonzalez J."/>
            <person name="Henrissat B."/>
            <person name="Kuo A."/>
            <person name="Liang C."/>
            <person name="Lipzen A."/>
            <person name="Lutzoni F."/>
            <person name="Magnuson J."/>
            <person name="Mondo S."/>
            <person name="Nolan M."/>
            <person name="Ohm R."/>
            <person name="Pangilinan J."/>
            <person name="Park H.-J."/>
            <person name="Ramirez L."/>
            <person name="Alfaro M."/>
            <person name="Sun H."/>
            <person name="Tritt A."/>
            <person name="Yoshinaga Y."/>
            <person name="Zwiers L.-H."/>
            <person name="Turgeon B."/>
            <person name="Goodwin S."/>
            <person name="Spatafora J."/>
            <person name="Crous P."/>
            <person name="Grigoriev I."/>
        </authorList>
    </citation>
    <scope>NUCLEOTIDE SEQUENCE</scope>
    <source>
        <strain evidence="7">CBS 379.55</strain>
    </source>
</reference>
<dbReference type="GO" id="GO:0005576">
    <property type="term" value="C:extracellular region"/>
    <property type="evidence" value="ECO:0007669"/>
    <property type="project" value="InterPro"/>
</dbReference>
<feature type="signal peptide" evidence="5">
    <location>
        <begin position="1"/>
        <end position="17"/>
    </location>
</feature>
<dbReference type="InterPro" id="IPR013785">
    <property type="entry name" value="Aldolase_TIM"/>
</dbReference>
<evidence type="ECO:0000313" key="8">
    <source>
        <dbReference type="Proteomes" id="UP000800097"/>
    </source>
</evidence>
<dbReference type="PANTHER" id="PTHR35273:SF2">
    <property type="entry name" value="ALPHA-GALACTOSIDASE"/>
    <property type="match status" value="1"/>
</dbReference>
<evidence type="ECO:0000256" key="4">
    <source>
        <dbReference type="SAM" id="MobiDB-lite"/>
    </source>
</evidence>
<keyword evidence="8" id="KW-1185">Reference proteome</keyword>
<dbReference type="EMBL" id="ML986484">
    <property type="protein sequence ID" value="KAF2281317.1"/>
    <property type="molecule type" value="Genomic_DNA"/>
</dbReference>
<evidence type="ECO:0000256" key="2">
    <source>
        <dbReference type="ARBA" id="ARBA00012755"/>
    </source>
</evidence>
<dbReference type="PANTHER" id="PTHR35273">
    <property type="entry name" value="ALPHA-1,4 POLYGALACTOSAMINIDASE, PUTATIVE (AFU_ORTHOLOGUE AFUA_3G07890)-RELATED"/>
    <property type="match status" value="1"/>
</dbReference>
<dbReference type="RefSeq" id="XP_033658854.1">
    <property type="nucleotide sequence ID" value="XM_033799515.1"/>
</dbReference>
<dbReference type="GO" id="GO:0005975">
    <property type="term" value="P:carbohydrate metabolic process"/>
    <property type="evidence" value="ECO:0007669"/>
    <property type="project" value="InterPro"/>
</dbReference>
<sequence>MLAWLLWLGFAVRTAFGQANFTTGQKFQIILLGTPDTAKMPLPPTDAPVWDIDLFDSDKSTIQTLKAAGKIVICYFSAGTVEDWRDDVREFPAGDVGKVLPEWPNEKWIRVGSPKIREIMAKRIKLAADKGCDAIDPDNTDGYQNDNGLNLRNTDAIDYMRWMQQTAASYGMKIGLKNSLDILGPLSPIMDFAVNEQCAQLNECSVYNNFLASGKPVFHIEYPTPLDQNQAGAVYCTGPGTNGMSTVLKELGLTGLTIYCDRSQVNTPTKSGSNPGRPSFSRPPRPSRTSRPPPSTSSRTPITTSRPSTTIIPSTTTIPSTTIRPSTTVRPSTTSRPSPSSRTSSSQRPTSSPGGGCRSKHWDQCGGQNWNGCTVCESPYRCQAVSPPWYYQCL</sequence>
<keyword evidence="3 5" id="KW-0732">Signal</keyword>
<dbReference type="Pfam" id="PF00734">
    <property type="entry name" value="CBM_1"/>
    <property type="match status" value="1"/>
</dbReference>
<comment type="catalytic activity">
    <reaction evidence="1">
        <text>Hydrolysis of terminal, non-reducing alpha-D-galactose residues in alpha-D-galactosides, including galactose oligosaccharides, galactomannans and galactolipids.</text>
        <dbReference type="EC" id="3.2.1.22"/>
    </reaction>
</comment>
<feature type="compositionally biased region" description="Low complexity" evidence="4">
    <location>
        <begin position="296"/>
        <end position="352"/>
    </location>
</feature>
<dbReference type="SUPFAM" id="SSF57180">
    <property type="entry name" value="Cellulose-binding domain"/>
    <property type="match status" value="1"/>
</dbReference>
<dbReference type="PROSITE" id="PS51164">
    <property type="entry name" value="CBM1_2"/>
    <property type="match status" value="1"/>
</dbReference>
<evidence type="ECO:0000256" key="3">
    <source>
        <dbReference type="ARBA" id="ARBA00022729"/>
    </source>
</evidence>
<dbReference type="GeneID" id="54552690"/>
<evidence type="ECO:0000313" key="7">
    <source>
        <dbReference type="EMBL" id="KAF2281317.1"/>
    </source>
</evidence>
<dbReference type="Gene3D" id="3.20.20.70">
    <property type="entry name" value="Aldolase class I"/>
    <property type="match status" value="1"/>
</dbReference>
<dbReference type="InterPro" id="IPR004352">
    <property type="entry name" value="GH114_TIM-barrel"/>
</dbReference>
<feature type="compositionally biased region" description="Polar residues" evidence="4">
    <location>
        <begin position="264"/>
        <end position="276"/>
    </location>
</feature>
<dbReference type="Pfam" id="PF03537">
    <property type="entry name" value="Glyco_hydro_114"/>
    <property type="match status" value="1"/>
</dbReference>
<dbReference type="InterPro" id="IPR035971">
    <property type="entry name" value="CBD_sf"/>
</dbReference>
<evidence type="ECO:0000256" key="1">
    <source>
        <dbReference type="ARBA" id="ARBA00001255"/>
    </source>
</evidence>
<feature type="domain" description="CBM1" evidence="6">
    <location>
        <begin position="357"/>
        <end position="394"/>
    </location>
</feature>
<accession>A0A6A6JY31</accession>
<proteinExistence type="predicted"/>
<feature type="region of interest" description="Disordered" evidence="4">
    <location>
        <begin position="264"/>
        <end position="359"/>
    </location>
</feature>
<dbReference type="EC" id="3.2.1.22" evidence="2"/>
<protein>
    <recommendedName>
        <fullName evidence="2">alpha-galactosidase</fullName>
        <ecNumber evidence="2">3.2.1.22</ecNumber>
    </recommendedName>
</protein>
<dbReference type="SUPFAM" id="SSF51445">
    <property type="entry name" value="(Trans)glycosidases"/>
    <property type="match status" value="1"/>
</dbReference>
<dbReference type="GO" id="GO:0004557">
    <property type="term" value="F:alpha-galactosidase activity"/>
    <property type="evidence" value="ECO:0007669"/>
    <property type="project" value="UniProtKB-EC"/>
</dbReference>
<feature type="compositionally biased region" description="Pro residues" evidence="4">
    <location>
        <begin position="281"/>
        <end position="295"/>
    </location>
</feature>
<dbReference type="OrthoDB" id="2108802at2759"/>
<organism evidence="7 8">
    <name type="scientific">Westerdykella ornata</name>
    <dbReference type="NCBI Taxonomy" id="318751"/>
    <lineage>
        <taxon>Eukaryota</taxon>
        <taxon>Fungi</taxon>
        <taxon>Dikarya</taxon>
        <taxon>Ascomycota</taxon>
        <taxon>Pezizomycotina</taxon>
        <taxon>Dothideomycetes</taxon>
        <taxon>Pleosporomycetidae</taxon>
        <taxon>Pleosporales</taxon>
        <taxon>Sporormiaceae</taxon>
        <taxon>Westerdykella</taxon>
    </lineage>
</organism>
<gene>
    <name evidence="7" type="ORF">EI97DRAFT_438686</name>
</gene>
<name>A0A6A6JY31_WESOR</name>
<feature type="chain" id="PRO_5025432328" description="alpha-galactosidase" evidence="5">
    <location>
        <begin position="18"/>
        <end position="394"/>
    </location>
</feature>
<dbReference type="SMART" id="SM00236">
    <property type="entry name" value="fCBD"/>
    <property type="match status" value="1"/>
</dbReference>
<evidence type="ECO:0000259" key="6">
    <source>
        <dbReference type="PROSITE" id="PS51164"/>
    </source>
</evidence>
<dbReference type="AlphaFoldDB" id="A0A6A6JY31"/>
<dbReference type="InterPro" id="IPR017853">
    <property type="entry name" value="GH"/>
</dbReference>
<dbReference type="InterPro" id="IPR000254">
    <property type="entry name" value="CBD"/>
</dbReference>